<organism evidence="4">
    <name type="scientific">Colletotrichum graminicola (strain M1.001 / M2 / FGSC 10212)</name>
    <name type="common">Maize anthracnose fungus</name>
    <name type="synonym">Glomerella graminicola</name>
    <dbReference type="NCBI Taxonomy" id="645133"/>
    <lineage>
        <taxon>Eukaryota</taxon>
        <taxon>Fungi</taxon>
        <taxon>Dikarya</taxon>
        <taxon>Ascomycota</taxon>
        <taxon>Pezizomycotina</taxon>
        <taxon>Sordariomycetes</taxon>
        <taxon>Hypocreomycetidae</taxon>
        <taxon>Glomerellales</taxon>
        <taxon>Glomerellaceae</taxon>
        <taxon>Colletotrichum</taxon>
        <taxon>Colletotrichum graminicola species complex</taxon>
    </lineage>
</organism>
<accession>E3QFE2</accession>
<sequence>MLSDPVFLAVAGVVIHPVLAYENLTLPNEAAQLNSLFLGIGSFGADINIAAVSSCETRSMKPCGKDKCIPYDATCCSGGGYCEDGKYCTALGCCPVGKTCSGLLVGCGAGKDNCNGKCMPAGNVCCPGGGYCDAGETCTADRKCRKPGSGGGGGSTGQCSTGQTSCGSRCMPLGATCCSSGEYCDSGKTCLSGGGCCPSGTVGCGPFKCIPTGTVCCSDGSYCDAGDICIENGRCRRRNGAGNDGGGGAERSTTSVQQTRTTSVVRTTTSRDLDRPTRAASTSSASINRDFDSGSTSTPSMRSSEQSETRIPTIGGSNSAAGGSYRLPRIMVEVSAVIWGAVIVLW</sequence>
<dbReference type="VEuPathDB" id="FungiDB:GLRG_04724"/>
<evidence type="ECO:0000313" key="4">
    <source>
        <dbReference type="Proteomes" id="UP000008782"/>
    </source>
</evidence>
<name>E3QFE2_COLGM</name>
<feature type="chain" id="PRO_5003178425" description="GPI anchored protein" evidence="2">
    <location>
        <begin position="21"/>
        <end position="346"/>
    </location>
</feature>
<evidence type="ECO:0000313" key="3">
    <source>
        <dbReference type="EMBL" id="EFQ29580.1"/>
    </source>
</evidence>
<feature type="region of interest" description="Disordered" evidence="1">
    <location>
        <begin position="240"/>
        <end position="322"/>
    </location>
</feature>
<evidence type="ECO:0000256" key="1">
    <source>
        <dbReference type="SAM" id="MobiDB-lite"/>
    </source>
</evidence>
<keyword evidence="2" id="KW-0732">Signal</keyword>
<dbReference type="eggNOG" id="ENOG502SDDW">
    <property type="taxonomic scope" value="Eukaryota"/>
</dbReference>
<protein>
    <recommendedName>
        <fullName evidence="5">GPI anchored protein</fullName>
    </recommendedName>
</protein>
<keyword evidence="4" id="KW-1185">Reference proteome</keyword>
<feature type="compositionally biased region" description="Low complexity" evidence="1">
    <location>
        <begin position="250"/>
        <end position="268"/>
    </location>
</feature>
<proteinExistence type="predicted"/>
<dbReference type="GeneID" id="24410089"/>
<evidence type="ECO:0008006" key="5">
    <source>
        <dbReference type="Google" id="ProtNLM"/>
    </source>
</evidence>
<gene>
    <name evidence="3" type="ORF">GLRG_04724</name>
</gene>
<dbReference type="OrthoDB" id="5284760at2759"/>
<evidence type="ECO:0000256" key="2">
    <source>
        <dbReference type="SAM" id="SignalP"/>
    </source>
</evidence>
<reference evidence="4" key="1">
    <citation type="journal article" date="2012" name="Nat. Genet.">
        <title>Lifestyle transitions in plant pathogenic Colletotrichum fungi deciphered by genome and transcriptome analyses.</title>
        <authorList>
            <person name="O'Connell R.J."/>
            <person name="Thon M.R."/>
            <person name="Hacquard S."/>
            <person name="Amyotte S.G."/>
            <person name="Kleemann J."/>
            <person name="Torres M.F."/>
            <person name="Damm U."/>
            <person name="Buiate E.A."/>
            <person name="Epstein L."/>
            <person name="Alkan N."/>
            <person name="Altmueller J."/>
            <person name="Alvarado-Balderrama L."/>
            <person name="Bauser C.A."/>
            <person name="Becker C."/>
            <person name="Birren B.W."/>
            <person name="Chen Z."/>
            <person name="Choi J."/>
            <person name="Crouch J.A."/>
            <person name="Duvick J.P."/>
            <person name="Farman M.A."/>
            <person name="Gan P."/>
            <person name="Heiman D."/>
            <person name="Henrissat B."/>
            <person name="Howard R.J."/>
            <person name="Kabbage M."/>
            <person name="Koch C."/>
            <person name="Kracher B."/>
            <person name="Kubo Y."/>
            <person name="Law A.D."/>
            <person name="Lebrun M.-H."/>
            <person name="Lee Y.-H."/>
            <person name="Miyara I."/>
            <person name="Moore N."/>
            <person name="Neumann U."/>
            <person name="Nordstroem K."/>
            <person name="Panaccione D.G."/>
            <person name="Panstruga R."/>
            <person name="Place M."/>
            <person name="Proctor R.H."/>
            <person name="Prusky D."/>
            <person name="Rech G."/>
            <person name="Reinhardt R."/>
            <person name="Rollins J.A."/>
            <person name="Rounsley S."/>
            <person name="Schardl C.L."/>
            <person name="Schwartz D.C."/>
            <person name="Shenoy N."/>
            <person name="Shirasu K."/>
            <person name="Sikhakolli U.R."/>
            <person name="Stueber K."/>
            <person name="Sukno S.A."/>
            <person name="Sweigard J.A."/>
            <person name="Takano Y."/>
            <person name="Takahara H."/>
            <person name="Trail F."/>
            <person name="van der Does H.C."/>
            <person name="Voll L.M."/>
            <person name="Will I."/>
            <person name="Young S."/>
            <person name="Zeng Q."/>
            <person name="Zhang J."/>
            <person name="Zhou S."/>
            <person name="Dickman M.B."/>
            <person name="Schulze-Lefert P."/>
            <person name="Ver Loren van Themaat E."/>
            <person name="Ma L.-J."/>
            <person name="Vaillancourt L.J."/>
        </authorList>
    </citation>
    <scope>NUCLEOTIDE SEQUENCE [LARGE SCALE GENOMIC DNA]</scope>
    <source>
        <strain evidence="4">M1.001 / M2 / FGSC 10212</strain>
    </source>
</reference>
<dbReference type="Proteomes" id="UP000008782">
    <property type="component" value="Unassembled WGS sequence"/>
</dbReference>
<dbReference type="HOGENOM" id="CLU_769617_0_0_1"/>
<dbReference type="RefSeq" id="XP_008093600.1">
    <property type="nucleotide sequence ID" value="XM_008095409.1"/>
</dbReference>
<feature type="signal peptide" evidence="2">
    <location>
        <begin position="1"/>
        <end position="20"/>
    </location>
</feature>
<dbReference type="EMBL" id="GG697345">
    <property type="protein sequence ID" value="EFQ29580.1"/>
    <property type="molecule type" value="Genomic_DNA"/>
</dbReference>
<feature type="compositionally biased region" description="Low complexity" evidence="1">
    <location>
        <begin position="293"/>
        <end position="306"/>
    </location>
</feature>
<dbReference type="AlphaFoldDB" id="E3QFE2"/>
<dbReference type="STRING" id="645133.E3QFE2"/>